<gene>
    <name evidence="2" type="ORF">E9228_003111</name>
</gene>
<protein>
    <submittedName>
        <fullName evidence="2">Uncharacterized protein</fullName>
    </submittedName>
</protein>
<reference evidence="2 3" key="1">
    <citation type="submission" date="2020-03" db="EMBL/GenBank/DDBJ databases">
        <title>Above-ground endophytic microbial communities from plants in different locations in the United States.</title>
        <authorList>
            <person name="Frank C."/>
        </authorList>
    </citation>
    <scope>NUCLEOTIDE SEQUENCE [LARGE SCALE GENOMIC DNA]</scope>
    <source>
        <strain evidence="2 3">WW7</strain>
    </source>
</reference>
<evidence type="ECO:0000256" key="1">
    <source>
        <dbReference type="SAM" id="MobiDB-lite"/>
    </source>
</evidence>
<name>A0ABX0TAC6_9MICO</name>
<organism evidence="2 3">
    <name type="scientific">Curtobacterium salicis</name>
    <dbReference type="NCBI Taxonomy" id="1779862"/>
    <lineage>
        <taxon>Bacteria</taxon>
        <taxon>Bacillati</taxon>
        <taxon>Actinomycetota</taxon>
        <taxon>Actinomycetes</taxon>
        <taxon>Micrococcales</taxon>
        <taxon>Microbacteriaceae</taxon>
        <taxon>Curtobacterium</taxon>
    </lineage>
</organism>
<proteinExistence type="predicted"/>
<dbReference type="Proteomes" id="UP001318300">
    <property type="component" value="Unassembled WGS sequence"/>
</dbReference>
<keyword evidence="3" id="KW-1185">Reference proteome</keyword>
<feature type="region of interest" description="Disordered" evidence="1">
    <location>
        <begin position="111"/>
        <end position="242"/>
    </location>
</feature>
<comment type="caution">
    <text evidence="2">The sequence shown here is derived from an EMBL/GenBank/DDBJ whole genome shotgun (WGS) entry which is preliminary data.</text>
</comment>
<feature type="compositionally biased region" description="Polar residues" evidence="1">
    <location>
        <begin position="198"/>
        <end position="207"/>
    </location>
</feature>
<evidence type="ECO:0000313" key="3">
    <source>
        <dbReference type="Proteomes" id="UP001318300"/>
    </source>
</evidence>
<feature type="compositionally biased region" description="Acidic residues" evidence="1">
    <location>
        <begin position="215"/>
        <end position="232"/>
    </location>
</feature>
<evidence type="ECO:0000313" key="2">
    <source>
        <dbReference type="EMBL" id="NII42442.1"/>
    </source>
</evidence>
<sequence>MTDAPGLPDPLDPLDPLDAVAVGPVTIVPDTSRPVAAVVEGDEFQRWLTWPTAPLPASAVERTDIWATPSGVWVVYASEDVEQSSGTAVFLSPEHPPRSVGLGDRRPIGVDAEGLWVGDPRDASFWTEGTSGTDDDDDLSSIDPATLEWAPVAPFWPDRDTWTEPDEDEDEDLDDNPAETDETDEDDDDDDDDETIVGTASQWTVSFGRQPGSGDEVDDQVDDDADDADDDGPVSTPLPTPPTEIVRITPADERTTVQVDHLVDAVSFEDGRMTLRFHPAGPRQVEVPFGDRGPWRSWDTVYEAREVVVDVAAGLPSVVVTEHHTSVPVADEGAGADLEEVEAVWSAADAALQARRAPWVGRLDLTGVSGASWQTSEPDPETIERSVAAVREQLAGLSEPSIMWSADTDTVTRVRSDYRSVQVDVEGSWPDTEVVVSFEHTAVPFLRLRRRYRVFDDAGYPVDRQYVTVHLEEDIATGHFPSRRAAVDGVLDI</sequence>
<dbReference type="EMBL" id="JAAOYO010000005">
    <property type="protein sequence ID" value="NII42442.1"/>
    <property type="molecule type" value="Genomic_DNA"/>
</dbReference>
<accession>A0ABX0TAC6</accession>
<feature type="compositionally biased region" description="Acidic residues" evidence="1">
    <location>
        <begin position="163"/>
        <end position="195"/>
    </location>
</feature>
<dbReference type="RefSeq" id="WP_166781442.1">
    <property type="nucleotide sequence ID" value="NZ_JAAOYO010000005.1"/>
</dbReference>